<dbReference type="PANTHER" id="PTHR43677">
    <property type="entry name" value="SHORT-CHAIN DEHYDROGENASE/REDUCTASE"/>
    <property type="match status" value="1"/>
</dbReference>
<name>A0A4Y8JXN0_9MICO</name>
<comment type="caution">
    <text evidence="2">The sequence shown here is derived from an EMBL/GenBank/DDBJ whole genome shotgun (WGS) entry which is preliminary data.</text>
</comment>
<dbReference type="EMBL" id="SOHA01000009">
    <property type="protein sequence ID" value="TFD32307.1"/>
    <property type="molecule type" value="Genomic_DNA"/>
</dbReference>
<dbReference type="RefSeq" id="WP_134423849.1">
    <property type="nucleotide sequence ID" value="NZ_SOHA01000009.1"/>
</dbReference>
<dbReference type="InterPro" id="IPR014188">
    <property type="entry name" value="Acrylyl-CoA_reductase_AcuI"/>
</dbReference>
<dbReference type="Pfam" id="PF00107">
    <property type="entry name" value="ADH_zinc_N"/>
    <property type="match status" value="1"/>
</dbReference>
<dbReference type="SUPFAM" id="SSF50129">
    <property type="entry name" value="GroES-like"/>
    <property type="match status" value="1"/>
</dbReference>
<sequence>MGIETEFRAIVVDRTEDADGKKSQRATLRVIDDAFLMPGDVTIAVDYSSINFKDGLALMGRPGVVRSWPLIAGIDLVGTVEQSADPRWSAGDQVILNGAGLSETHHGGLAERARVSGASLVRLPEGISPAQAAAIGTAGFTAMLSVLGLERAGVTPEAGAVLVTGAAGGVGSIAVALLAARGYQVHASTGRMTELGDYLHGLGAVELVDRNTLSEAGKPLQGQRWAGAIDSVGSFTLANVLAQTTYGGAVTSCGLAQGADLPATVMPFILRAVSLIGINSVEAPLPQREEAWHRLRTDLDLGLLDSLTQVIPLEAAFDAAAGILAGTLHGRTVVDVRA</sequence>
<keyword evidence="3" id="KW-1185">Reference proteome</keyword>
<reference evidence="2 3" key="1">
    <citation type="submission" date="2019-03" db="EMBL/GenBank/DDBJ databases">
        <title>Genomics of glacier-inhabiting Cryobacterium strains.</title>
        <authorList>
            <person name="Liu Q."/>
            <person name="Xin Y.-H."/>
        </authorList>
    </citation>
    <scope>NUCLEOTIDE SEQUENCE [LARGE SCALE GENOMIC DNA]</scope>
    <source>
        <strain evidence="2 3">TMT1-51</strain>
    </source>
</reference>
<dbReference type="Pfam" id="PF08240">
    <property type="entry name" value="ADH_N"/>
    <property type="match status" value="1"/>
</dbReference>
<dbReference type="Proteomes" id="UP000297472">
    <property type="component" value="Unassembled WGS sequence"/>
</dbReference>
<dbReference type="GO" id="GO:0043957">
    <property type="term" value="F:acryloyl-CoA reductase (NADPH) activity"/>
    <property type="evidence" value="ECO:0007669"/>
    <property type="project" value="TreeGrafter"/>
</dbReference>
<dbReference type="InterPro" id="IPR036291">
    <property type="entry name" value="NAD(P)-bd_dom_sf"/>
</dbReference>
<feature type="domain" description="Enoyl reductase (ER)" evidence="1">
    <location>
        <begin position="23"/>
        <end position="334"/>
    </location>
</feature>
<evidence type="ECO:0000313" key="3">
    <source>
        <dbReference type="Proteomes" id="UP000297472"/>
    </source>
</evidence>
<dbReference type="InterPro" id="IPR013154">
    <property type="entry name" value="ADH-like_N"/>
</dbReference>
<dbReference type="InterPro" id="IPR011032">
    <property type="entry name" value="GroES-like_sf"/>
</dbReference>
<gene>
    <name evidence="2" type="ORF">E3T49_04965</name>
</gene>
<dbReference type="PANTHER" id="PTHR43677:SF1">
    <property type="entry name" value="ACRYLYL-COA REDUCTASE ACUI-RELATED"/>
    <property type="match status" value="1"/>
</dbReference>
<dbReference type="CDD" id="cd08288">
    <property type="entry name" value="MDR_yhdh"/>
    <property type="match status" value="1"/>
</dbReference>
<evidence type="ECO:0000313" key="2">
    <source>
        <dbReference type="EMBL" id="TFD32307.1"/>
    </source>
</evidence>
<dbReference type="OrthoDB" id="9782155at2"/>
<organism evidence="2 3">
    <name type="scientific">Cryobacterium cryoconiti</name>
    <dbReference type="NCBI Taxonomy" id="1259239"/>
    <lineage>
        <taxon>Bacteria</taxon>
        <taxon>Bacillati</taxon>
        <taxon>Actinomycetota</taxon>
        <taxon>Actinomycetes</taxon>
        <taxon>Micrococcales</taxon>
        <taxon>Microbacteriaceae</taxon>
        <taxon>Cryobacterium</taxon>
    </lineage>
</organism>
<proteinExistence type="predicted"/>
<dbReference type="SMART" id="SM00829">
    <property type="entry name" value="PKS_ER"/>
    <property type="match status" value="1"/>
</dbReference>
<dbReference type="Gene3D" id="3.90.180.10">
    <property type="entry name" value="Medium-chain alcohol dehydrogenases, catalytic domain"/>
    <property type="match status" value="1"/>
</dbReference>
<evidence type="ECO:0000259" key="1">
    <source>
        <dbReference type="SMART" id="SM00829"/>
    </source>
</evidence>
<dbReference type="InterPro" id="IPR051397">
    <property type="entry name" value="Zn-ADH-like_protein"/>
</dbReference>
<accession>A0A4Y8JXN0</accession>
<dbReference type="NCBIfam" id="TIGR02823">
    <property type="entry name" value="oxido_YhdH"/>
    <property type="match status" value="1"/>
</dbReference>
<dbReference type="AlphaFoldDB" id="A0A4Y8JXN0"/>
<dbReference type="InterPro" id="IPR020843">
    <property type="entry name" value="ER"/>
</dbReference>
<protein>
    <submittedName>
        <fullName evidence="2">Oxidoreductase</fullName>
    </submittedName>
</protein>
<dbReference type="SUPFAM" id="SSF51735">
    <property type="entry name" value="NAD(P)-binding Rossmann-fold domains"/>
    <property type="match status" value="1"/>
</dbReference>
<dbReference type="Gene3D" id="3.40.50.720">
    <property type="entry name" value="NAD(P)-binding Rossmann-like Domain"/>
    <property type="match status" value="1"/>
</dbReference>
<dbReference type="InterPro" id="IPR013149">
    <property type="entry name" value="ADH-like_C"/>
</dbReference>